<sequence length="741" mass="81736" precursor="true">MRSTPILALVPLLILPAPIPADDDGPVGLERRIPWEDSRVVGSPEPPLPYKTARAFPGLEGIEQPLAMFPEPGTDRLFLLQHLGSWAGPSRLLVVEDDQDARDPELLLEVNALSCGLAFHPDYEENGFIFLGMNGPDGGGRRGGPEKTTQAVRYTVDRETGTIDPDSRLLIIEWASNGHDGGDVAFGNDGMLYISSGDGSSGSDAHLTGQRIDDLLGSILRIDVDHPDAGRNYSVPPDNPFVDRPGARPEVWAYGLRNPWRLSFDAESGQLWAGNNGQDLWEQVYLVEKGANYGWSITEGMQIFQAQREQGPDPISPPAAEHHHSEARSLTGGRVYRGDRLPELVGTYLYGDWSTGKVWGIEVEDDRVARNRELVDTPFNITGFGTDHDGELYVIDHVSGFHRLEPTTAADLPPHPFPTLLSETGLFDSVAEHTKHPAALPYDVAAPGWNDGASMERFAAFPGLERIEQKPQKNAGGAWSLPNGSVLVQTLSLDVLDEEGNPAKTRIETRLMNRQQGEWTGYSYRWNAEQTDAELVPSSGDIALLEVPDPEASGGVREQAWRFPARTECLVCHSRAAGFVLGFSPLQLDRTHDYEGVEADQLRTFEHIGLFEGDLPERKADRPRLVDPYDDSADREARVRSYLHVNCSTCHVNEGGGNSRMEMALTTPARRMGLIGEEPMHTKFEIPDAKIVLPGDPERSILYQRISRRLTGQMPPLMSTEVDREAVGLIAEWIRSLPPSE</sequence>
<evidence type="ECO:0000313" key="7">
    <source>
        <dbReference type="EMBL" id="QDV38441.1"/>
    </source>
</evidence>
<evidence type="ECO:0000256" key="3">
    <source>
        <dbReference type="PROSITE-ProRule" id="PRU00433"/>
    </source>
</evidence>
<organism evidence="7 8">
    <name type="scientific">Tautonia plasticadhaerens</name>
    <dbReference type="NCBI Taxonomy" id="2527974"/>
    <lineage>
        <taxon>Bacteria</taxon>
        <taxon>Pseudomonadati</taxon>
        <taxon>Planctomycetota</taxon>
        <taxon>Planctomycetia</taxon>
        <taxon>Isosphaerales</taxon>
        <taxon>Isosphaeraceae</taxon>
        <taxon>Tautonia</taxon>
    </lineage>
</organism>
<dbReference type="EC" id="1.1.5.-" evidence="7"/>
<dbReference type="GO" id="GO:0016491">
    <property type="term" value="F:oxidoreductase activity"/>
    <property type="evidence" value="ECO:0007669"/>
    <property type="project" value="UniProtKB-KW"/>
</dbReference>
<dbReference type="InterPro" id="IPR009056">
    <property type="entry name" value="Cyt_c-like_dom"/>
</dbReference>
<dbReference type="PANTHER" id="PTHR19328">
    <property type="entry name" value="HEDGEHOG-INTERACTING PROTEIN"/>
    <property type="match status" value="1"/>
</dbReference>
<feature type="region of interest" description="Disordered" evidence="4">
    <location>
        <begin position="308"/>
        <end position="331"/>
    </location>
</feature>
<evidence type="ECO:0000256" key="4">
    <source>
        <dbReference type="SAM" id="MobiDB-lite"/>
    </source>
</evidence>
<dbReference type="Proteomes" id="UP000317835">
    <property type="component" value="Chromosome"/>
</dbReference>
<dbReference type="GO" id="GO:0020037">
    <property type="term" value="F:heme binding"/>
    <property type="evidence" value="ECO:0007669"/>
    <property type="project" value="InterPro"/>
</dbReference>
<dbReference type="InterPro" id="IPR012938">
    <property type="entry name" value="Glc/Sorbosone_DH"/>
</dbReference>
<dbReference type="PANTHER" id="PTHR19328:SF75">
    <property type="entry name" value="ALDOSE SUGAR DEHYDROGENASE YLII"/>
    <property type="match status" value="1"/>
</dbReference>
<dbReference type="KEGG" id="tpla:ElP_63960"/>
<reference evidence="7 8" key="1">
    <citation type="submission" date="2019-02" db="EMBL/GenBank/DDBJ databases">
        <title>Deep-cultivation of Planctomycetes and their phenomic and genomic characterization uncovers novel biology.</title>
        <authorList>
            <person name="Wiegand S."/>
            <person name="Jogler M."/>
            <person name="Boedeker C."/>
            <person name="Pinto D."/>
            <person name="Vollmers J."/>
            <person name="Rivas-Marin E."/>
            <person name="Kohn T."/>
            <person name="Peeters S.H."/>
            <person name="Heuer A."/>
            <person name="Rast P."/>
            <person name="Oberbeckmann S."/>
            <person name="Bunk B."/>
            <person name="Jeske O."/>
            <person name="Meyerdierks A."/>
            <person name="Storesund J.E."/>
            <person name="Kallscheuer N."/>
            <person name="Luecker S."/>
            <person name="Lage O.M."/>
            <person name="Pohl T."/>
            <person name="Merkel B.J."/>
            <person name="Hornburger P."/>
            <person name="Mueller R.-W."/>
            <person name="Bruemmer F."/>
            <person name="Labrenz M."/>
            <person name="Spormann A.M."/>
            <person name="Op den Camp H."/>
            <person name="Overmann J."/>
            <person name="Amann R."/>
            <person name="Jetten M.S.M."/>
            <person name="Mascher T."/>
            <person name="Medema M.H."/>
            <person name="Devos D.P."/>
            <person name="Kaster A.-K."/>
            <person name="Ovreas L."/>
            <person name="Rohde M."/>
            <person name="Galperin M.Y."/>
            <person name="Jogler C."/>
        </authorList>
    </citation>
    <scope>NUCLEOTIDE SEQUENCE [LARGE SCALE GENOMIC DNA]</scope>
    <source>
        <strain evidence="7 8">ElP</strain>
    </source>
</reference>
<evidence type="ECO:0000256" key="2">
    <source>
        <dbReference type="ARBA" id="ARBA00023004"/>
    </source>
</evidence>
<keyword evidence="7" id="KW-0560">Oxidoreductase</keyword>
<evidence type="ECO:0000313" key="8">
    <source>
        <dbReference type="Proteomes" id="UP000317835"/>
    </source>
</evidence>
<dbReference type="InterPro" id="IPR011042">
    <property type="entry name" value="6-blade_b-propeller_TolB-like"/>
</dbReference>
<name>A0A518HC59_9BACT</name>
<dbReference type="Gene3D" id="2.120.10.30">
    <property type="entry name" value="TolB, C-terminal domain"/>
    <property type="match status" value="1"/>
</dbReference>
<accession>A0A518HC59</accession>
<dbReference type="GO" id="GO:0009055">
    <property type="term" value="F:electron transfer activity"/>
    <property type="evidence" value="ECO:0007669"/>
    <property type="project" value="InterPro"/>
</dbReference>
<gene>
    <name evidence="7" type="primary">yliI_6</name>
    <name evidence="7" type="ORF">ElP_63960</name>
</gene>
<feature type="domain" description="Cytochrome c" evidence="6">
    <location>
        <begin position="630"/>
        <end position="738"/>
    </location>
</feature>
<dbReference type="PROSITE" id="PS51007">
    <property type="entry name" value="CYTC"/>
    <property type="match status" value="1"/>
</dbReference>
<evidence type="ECO:0000256" key="5">
    <source>
        <dbReference type="SAM" id="SignalP"/>
    </source>
</evidence>
<dbReference type="OrthoDB" id="9770043at2"/>
<dbReference type="Pfam" id="PF07995">
    <property type="entry name" value="GSDH"/>
    <property type="match status" value="1"/>
</dbReference>
<feature type="chain" id="PRO_5022187646" evidence="5">
    <location>
        <begin position="22"/>
        <end position="741"/>
    </location>
</feature>
<keyword evidence="1 3" id="KW-0479">Metal-binding</keyword>
<dbReference type="InterPro" id="IPR011041">
    <property type="entry name" value="Quinoprot_gluc/sorb_DH_b-prop"/>
</dbReference>
<dbReference type="GO" id="GO:0046872">
    <property type="term" value="F:metal ion binding"/>
    <property type="evidence" value="ECO:0007669"/>
    <property type="project" value="UniProtKB-KW"/>
</dbReference>
<dbReference type="AlphaFoldDB" id="A0A518HC59"/>
<feature type="signal peptide" evidence="5">
    <location>
        <begin position="1"/>
        <end position="21"/>
    </location>
</feature>
<evidence type="ECO:0000256" key="1">
    <source>
        <dbReference type="ARBA" id="ARBA00022723"/>
    </source>
</evidence>
<keyword evidence="8" id="KW-1185">Reference proteome</keyword>
<keyword evidence="3" id="KW-0349">Heme</keyword>
<proteinExistence type="predicted"/>
<evidence type="ECO:0000259" key="6">
    <source>
        <dbReference type="PROSITE" id="PS51007"/>
    </source>
</evidence>
<dbReference type="RefSeq" id="WP_145276928.1">
    <property type="nucleotide sequence ID" value="NZ_CP036426.1"/>
</dbReference>
<keyword evidence="5" id="KW-0732">Signal</keyword>
<dbReference type="EMBL" id="CP036426">
    <property type="protein sequence ID" value="QDV38441.1"/>
    <property type="molecule type" value="Genomic_DNA"/>
</dbReference>
<protein>
    <submittedName>
        <fullName evidence="7">Soluble aldose sugar dehydrogenase YliI</fullName>
        <ecNumber evidence="7">1.1.5.-</ecNumber>
    </submittedName>
</protein>
<dbReference type="SUPFAM" id="SSF50952">
    <property type="entry name" value="Soluble quinoprotein glucose dehydrogenase"/>
    <property type="match status" value="1"/>
</dbReference>
<keyword evidence="2 3" id="KW-0408">Iron</keyword>